<dbReference type="Proteomes" id="UP000240410">
    <property type="component" value="Unassembled WGS sequence"/>
</dbReference>
<comment type="caution">
    <text evidence="2">The sequence shown here is derived from an EMBL/GenBank/DDBJ whole genome shotgun (WGS) entry which is preliminary data.</text>
</comment>
<keyword evidence="1" id="KW-0175">Coiled coil</keyword>
<evidence type="ECO:0000313" key="3">
    <source>
        <dbReference type="Proteomes" id="UP000240410"/>
    </source>
</evidence>
<reference evidence="2 3" key="1">
    <citation type="submission" date="2018-03" db="EMBL/GenBank/DDBJ databases">
        <title>Whole genome sequencing of Histamine producing bacteria.</title>
        <authorList>
            <person name="Butler K."/>
        </authorList>
    </citation>
    <scope>NUCLEOTIDE SEQUENCE [LARGE SCALE GENOMIC DNA]</scope>
    <source>
        <strain evidence="2 3">ATCC 33979</strain>
    </source>
</reference>
<name>A0A2T3M7S2_PHOLE</name>
<evidence type="ECO:0008006" key="4">
    <source>
        <dbReference type="Google" id="ProtNLM"/>
    </source>
</evidence>
<evidence type="ECO:0000256" key="1">
    <source>
        <dbReference type="SAM" id="Coils"/>
    </source>
</evidence>
<organism evidence="2 3">
    <name type="scientific">Photobacterium leiognathi</name>
    <dbReference type="NCBI Taxonomy" id="553611"/>
    <lineage>
        <taxon>Bacteria</taxon>
        <taxon>Pseudomonadati</taxon>
        <taxon>Pseudomonadota</taxon>
        <taxon>Gammaproteobacteria</taxon>
        <taxon>Vibrionales</taxon>
        <taxon>Vibrionaceae</taxon>
        <taxon>Photobacterium</taxon>
    </lineage>
</organism>
<accession>A0A2T3M7S2</accession>
<sequence>MDVDLNNQELVALPDRVLHTNLLKFKHNNDLDKQGKLYRLSNDVITGLLQMEPDSWRIFEQIAKKIDVYPLQLLNSEQFLNDLSEGTAVIPAKYRTVTLRAKDYIKDYQLAASTGYREFTLNALSLFDEMLTNISFSDTRNSVIDVGLSRPISDITFHVQLNQSEMTQIKTVTHQMIKPKGWTQKTAESGDESKHWSAASVSFILHERLAMEMLFLQRYFTRLDSAVTEKLTKPASKLYTLLQMTASSKPVSQEGGWMISLDLEQCNKLSATKYKTITQFANNFKLATELTKKTEFDVIHFKDEATKVKKKYMQLNIVFSKKSAGDLEQKGMKKITRKRLPPRPRVTVGSDAEGAWARKCIAILEAYEKELKTVKRKLIKADRERLVRYRKIIGA</sequence>
<dbReference type="RefSeq" id="WP_045070308.1">
    <property type="nucleotide sequence ID" value="NZ_JZSL01000025.1"/>
</dbReference>
<protein>
    <recommendedName>
        <fullName evidence="4">Replication initiation protein</fullName>
    </recommendedName>
</protein>
<gene>
    <name evidence="2" type="ORF">CTM89_15110</name>
</gene>
<dbReference type="OrthoDB" id="9122127at2"/>
<proteinExistence type="predicted"/>
<dbReference type="AlphaFoldDB" id="A0A2T3M7S2"/>
<dbReference type="EMBL" id="PYOJ01000019">
    <property type="protein sequence ID" value="PSV88288.1"/>
    <property type="molecule type" value="Genomic_DNA"/>
</dbReference>
<evidence type="ECO:0000313" key="2">
    <source>
        <dbReference type="EMBL" id="PSV88288.1"/>
    </source>
</evidence>
<feature type="coiled-coil region" evidence="1">
    <location>
        <begin position="357"/>
        <end position="384"/>
    </location>
</feature>